<dbReference type="InterPro" id="IPR029055">
    <property type="entry name" value="Ntn_hydrolases_N"/>
</dbReference>
<sequence length="252" mass="28099">MFRNQYDSDVTVFSPQGRLHQNDYAVEAMRQGSATVALRGKDHAVVVALMRSQSELSSYQSKIFELDSHVGLSMSGLLADGRILARFIQNECAIFFSELQSPMPMENLRSKLILRMQENIQVYGKRPFGVGLLIIGYDDFGPHVLNADPSANVTMVKAASIGARSQSARTYLEKHFDEYENSTEQNVIIRHALLALKETLQTNAKLDENNTAIAIVGKQCKFGCLPPEQVKEIIESLNNNQAPPPDEQPMQL</sequence>
<dbReference type="PROSITE" id="PS51475">
    <property type="entry name" value="PROTEASOME_ALPHA_2"/>
    <property type="match status" value="1"/>
</dbReference>
<dbReference type="InterPro" id="IPR001353">
    <property type="entry name" value="Proteasome_sua/b"/>
</dbReference>
<evidence type="ECO:0000256" key="1">
    <source>
        <dbReference type="ARBA" id="ARBA00002000"/>
    </source>
</evidence>
<keyword evidence="5" id="KW-1185">Reference proteome</keyword>
<dbReference type="FunFam" id="3.60.20.10:FF:000063">
    <property type="entry name" value="Proteasome subunit alpha type"/>
    <property type="match status" value="1"/>
</dbReference>
<evidence type="ECO:0000259" key="4">
    <source>
        <dbReference type="SMART" id="SM00948"/>
    </source>
</evidence>
<dbReference type="GO" id="GO:0006511">
    <property type="term" value="P:ubiquitin-dependent protein catabolic process"/>
    <property type="evidence" value="ECO:0007669"/>
    <property type="project" value="InterPro"/>
</dbReference>
<reference evidence="6" key="1">
    <citation type="submission" date="2016-11" db="UniProtKB">
        <authorList>
            <consortium name="WormBaseParasite"/>
        </authorList>
    </citation>
    <scope>IDENTIFICATION</scope>
</reference>
<dbReference type="Proteomes" id="UP000095281">
    <property type="component" value="Unplaced"/>
</dbReference>
<feature type="domain" description="Proteasome alpha-type subunits" evidence="4">
    <location>
        <begin position="6"/>
        <end position="28"/>
    </location>
</feature>
<dbReference type="WBParaSite" id="MhA1_Contig1067.frz3.gene15">
    <property type="protein sequence ID" value="MhA1_Contig1067.frz3.gene15"/>
    <property type="gene ID" value="MhA1_Contig1067.frz3.gene15"/>
</dbReference>
<dbReference type="InterPro" id="IPR000426">
    <property type="entry name" value="Proteasome_asu_N"/>
</dbReference>
<dbReference type="Gene3D" id="3.60.20.10">
    <property type="entry name" value="Glutamine Phosphoribosylpyrophosphate, subunit 1, domain 1"/>
    <property type="match status" value="1"/>
</dbReference>
<evidence type="ECO:0000313" key="5">
    <source>
        <dbReference type="Proteomes" id="UP000095281"/>
    </source>
</evidence>
<accession>A0A1I8AXG5</accession>
<dbReference type="SMART" id="SM00948">
    <property type="entry name" value="Proteasome_A_N"/>
    <property type="match status" value="1"/>
</dbReference>
<keyword evidence="2 3" id="KW-0647">Proteasome</keyword>
<dbReference type="Pfam" id="PF00227">
    <property type="entry name" value="Proteasome"/>
    <property type="match status" value="1"/>
</dbReference>
<protein>
    <submittedName>
        <fullName evidence="6">Proteasome subunit alpha type-1</fullName>
    </submittedName>
</protein>
<comment type="function">
    <text evidence="1">The proteasome is a multicatalytic proteinase complex which is characterized by its ability to cleave peptides with Arg, Phe, Tyr, Leu, and Glu adjacent to the leaving group at neutral or slightly basic pH. The proteasome has an ATP-dependent proteolytic activity.</text>
</comment>
<dbReference type="InterPro" id="IPR023332">
    <property type="entry name" value="Proteasome_alpha-type"/>
</dbReference>
<evidence type="ECO:0000313" key="6">
    <source>
        <dbReference type="WBParaSite" id="MhA1_Contig1067.frz3.gene15"/>
    </source>
</evidence>
<dbReference type="OMA" id="NTQVYGK"/>
<dbReference type="Pfam" id="PF10584">
    <property type="entry name" value="Proteasome_A_N"/>
    <property type="match status" value="1"/>
</dbReference>
<proteinExistence type="inferred from homology"/>
<dbReference type="InterPro" id="IPR050115">
    <property type="entry name" value="Proteasome_alpha"/>
</dbReference>
<organism evidence="5 6">
    <name type="scientific">Meloidogyne hapla</name>
    <name type="common">Root-knot nematode worm</name>
    <dbReference type="NCBI Taxonomy" id="6305"/>
    <lineage>
        <taxon>Eukaryota</taxon>
        <taxon>Metazoa</taxon>
        <taxon>Ecdysozoa</taxon>
        <taxon>Nematoda</taxon>
        <taxon>Chromadorea</taxon>
        <taxon>Rhabditida</taxon>
        <taxon>Tylenchina</taxon>
        <taxon>Tylenchomorpha</taxon>
        <taxon>Tylenchoidea</taxon>
        <taxon>Meloidogynidae</taxon>
        <taxon>Meloidogyninae</taxon>
        <taxon>Meloidogyne</taxon>
    </lineage>
</organism>
<comment type="similarity">
    <text evidence="3">Belongs to the peptidase T1A family.</text>
</comment>
<dbReference type="GO" id="GO:0019773">
    <property type="term" value="C:proteasome core complex, alpha-subunit complex"/>
    <property type="evidence" value="ECO:0007669"/>
    <property type="project" value="UniProtKB-UniRule"/>
</dbReference>
<evidence type="ECO:0000256" key="3">
    <source>
        <dbReference type="PROSITE-ProRule" id="PRU00808"/>
    </source>
</evidence>
<dbReference type="AlphaFoldDB" id="A0A1I8AXG5"/>
<dbReference type="PANTHER" id="PTHR11599">
    <property type="entry name" value="PROTEASOME SUBUNIT ALPHA/BETA"/>
    <property type="match status" value="1"/>
</dbReference>
<name>A0A1I8AXG5_MELHA</name>
<evidence type="ECO:0000256" key="2">
    <source>
        <dbReference type="ARBA" id="ARBA00022942"/>
    </source>
</evidence>
<dbReference type="SUPFAM" id="SSF56235">
    <property type="entry name" value="N-terminal nucleophile aminohydrolases (Ntn hydrolases)"/>
    <property type="match status" value="1"/>
</dbReference>